<dbReference type="EMBL" id="KN837145">
    <property type="protein sequence ID" value="KIJ40313.1"/>
    <property type="molecule type" value="Genomic_DNA"/>
</dbReference>
<reference evidence="3 4" key="1">
    <citation type="submission" date="2014-06" db="EMBL/GenBank/DDBJ databases">
        <title>Evolutionary Origins and Diversification of the Mycorrhizal Mutualists.</title>
        <authorList>
            <consortium name="DOE Joint Genome Institute"/>
            <consortium name="Mycorrhizal Genomics Consortium"/>
            <person name="Kohler A."/>
            <person name="Kuo A."/>
            <person name="Nagy L.G."/>
            <person name="Floudas D."/>
            <person name="Copeland A."/>
            <person name="Barry K.W."/>
            <person name="Cichocki N."/>
            <person name="Veneault-Fourrey C."/>
            <person name="LaButti K."/>
            <person name="Lindquist E.A."/>
            <person name="Lipzen A."/>
            <person name="Lundell T."/>
            <person name="Morin E."/>
            <person name="Murat C."/>
            <person name="Riley R."/>
            <person name="Ohm R."/>
            <person name="Sun H."/>
            <person name="Tunlid A."/>
            <person name="Henrissat B."/>
            <person name="Grigoriev I.V."/>
            <person name="Hibbett D.S."/>
            <person name="Martin F."/>
        </authorList>
    </citation>
    <scope>NUCLEOTIDE SEQUENCE [LARGE SCALE GENOMIC DNA]</scope>
    <source>
        <strain evidence="3 4">SS14</strain>
    </source>
</reference>
<proteinExistence type="predicted"/>
<dbReference type="PANTHER" id="PTHR46462">
    <property type="entry name" value="UPSET, ISOFORM A"/>
    <property type="match status" value="1"/>
</dbReference>
<evidence type="ECO:0000256" key="1">
    <source>
        <dbReference type="ARBA" id="ARBA00022853"/>
    </source>
</evidence>
<dbReference type="Gene3D" id="2.170.270.10">
    <property type="entry name" value="SET domain"/>
    <property type="match status" value="1"/>
</dbReference>
<gene>
    <name evidence="3" type="ORF">M422DRAFT_173884</name>
</gene>
<keyword evidence="1" id="KW-0156">Chromatin regulator</keyword>
<accession>A0A0C9UAY5</accession>
<sequence>MPPPNFASDTERGGPSPAIFLQPLPSLPTRPMTYSVHALRPIARRSFVGPFNCDITPSKAYVFEPNSQYAELGVPKHGVHLMPPPLSLCLDARGSTGDTRWVRNGCHPNAVLRPIVCGKKKQTVNGGISFVKPDVLPTNNINGKTSATTSDSDEEPDVTFGVFATRDLKAEEEIVLGWEWDDQHIVHELPRLLREGYGSGKYVSIYLF</sequence>
<dbReference type="AlphaFoldDB" id="A0A0C9UAY5"/>
<evidence type="ECO:0000259" key="2">
    <source>
        <dbReference type="SMART" id="SM00317"/>
    </source>
</evidence>
<dbReference type="GO" id="GO:0070210">
    <property type="term" value="C:Rpd3L-Expanded complex"/>
    <property type="evidence" value="ECO:0007669"/>
    <property type="project" value="TreeGrafter"/>
</dbReference>
<evidence type="ECO:0000313" key="3">
    <source>
        <dbReference type="EMBL" id="KIJ40313.1"/>
    </source>
</evidence>
<dbReference type="SMART" id="SM00317">
    <property type="entry name" value="SET"/>
    <property type="match status" value="1"/>
</dbReference>
<protein>
    <recommendedName>
        <fullName evidence="2">SET domain-containing protein</fullName>
    </recommendedName>
</protein>
<dbReference type="GO" id="GO:0034967">
    <property type="term" value="C:Set3 complex"/>
    <property type="evidence" value="ECO:0007669"/>
    <property type="project" value="TreeGrafter"/>
</dbReference>
<dbReference type="PANTHER" id="PTHR46462:SF3">
    <property type="entry name" value="UPSET, ISOFORM A"/>
    <property type="match status" value="1"/>
</dbReference>
<dbReference type="InterPro" id="IPR001214">
    <property type="entry name" value="SET_dom"/>
</dbReference>
<dbReference type="Proteomes" id="UP000054279">
    <property type="component" value="Unassembled WGS sequence"/>
</dbReference>
<dbReference type="OrthoDB" id="79252at2759"/>
<feature type="domain" description="SET" evidence="2">
    <location>
        <begin position="22"/>
        <end position="185"/>
    </location>
</feature>
<dbReference type="GO" id="GO:0006355">
    <property type="term" value="P:regulation of DNA-templated transcription"/>
    <property type="evidence" value="ECO:0007669"/>
    <property type="project" value="TreeGrafter"/>
</dbReference>
<name>A0A0C9UAY5_SPHS4</name>
<dbReference type="HOGENOM" id="CLU_054893_1_0_1"/>
<dbReference type="InterPro" id="IPR046341">
    <property type="entry name" value="SET_dom_sf"/>
</dbReference>
<keyword evidence="4" id="KW-1185">Reference proteome</keyword>
<evidence type="ECO:0000313" key="4">
    <source>
        <dbReference type="Proteomes" id="UP000054279"/>
    </source>
</evidence>
<organism evidence="3 4">
    <name type="scientific">Sphaerobolus stellatus (strain SS14)</name>
    <dbReference type="NCBI Taxonomy" id="990650"/>
    <lineage>
        <taxon>Eukaryota</taxon>
        <taxon>Fungi</taxon>
        <taxon>Dikarya</taxon>
        <taxon>Basidiomycota</taxon>
        <taxon>Agaricomycotina</taxon>
        <taxon>Agaricomycetes</taxon>
        <taxon>Phallomycetidae</taxon>
        <taxon>Geastrales</taxon>
        <taxon>Sphaerobolaceae</taxon>
        <taxon>Sphaerobolus</taxon>
    </lineage>
</organism>
<dbReference type="GO" id="GO:0006325">
    <property type="term" value="P:chromatin organization"/>
    <property type="evidence" value="ECO:0007669"/>
    <property type="project" value="UniProtKB-KW"/>
</dbReference>